<dbReference type="PANTHER" id="PTHR27002:SF827">
    <property type="entry name" value="RECEPTOR-LIKE SERINE_THREONINE-PROTEIN KINASE"/>
    <property type="match status" value="1"/>
</dbReference>
<keyword evidence="8" id="KW-0418">Kinase</keyword>
<dbReference type="SUPFAM" id="SSF56112">
    <property type="entry name" value="Protein kinase-like (PK-like)"/>
    <property type="match status" value="2"/>
</dbReference>
<dbReference type="InterPro" id="IPR000719">
    <property type="entry name" value="Prot_kinase_dom"/>
</dbReference>
<keyword evidence="5 16" id="KW-0808">Transferase</keyword>
<dbReference type="SUPFAM" id="SSF51110">
    <property type="entry name" value="alpha-D-mannose-specific plant lectins"/>
    <property type="match status" value="1"/>
</dbReference>
<dbReference type="FunFam" id="3.30.200.20:FF:000195">
    <property type="entry name" value="G-type lectin S-receptor-like serine/threonine-protein kinase"/>
    <property type="match status" value="1"/>
</dbReference>
<dbReference type="FunFam" id="1.10.510.10:FF:001023">
    <property type="entry name" value="Os07g0541700 protein"/>
    <property type="match status" value="1"/>
</dbReference>
<feature type="domain" description="Protein kinase" evidence="14">
    <location>
        <begin position="735"/>
        <end position="1011"/>
    </location>
</feature>
<dbReference type="Pfam" id="PF01453">
    <property type="entry name" value="B_lectin"/>
    <property type="match status" value="1"/>
</dbReference>
<dbReference type="GO" id="GO:0005524">
    <property type="term" value="F:ATP binding"/>
    <property type="evidence" value="ECO:0007669"/>
    <property type="project" value="UniProtKB-KW"/>
</dbReference>
<dbReference type="PROSITE" id="PS50927">
    <property type="entry name" value="BULB_LECTIN"/>
    <property type="match status" value="1"/>
</dbReference>
<dbReference type="STRING" id="74649.A0A2P6RJH7"/>
<evidence type="ECO:0000256" key="12">
    <source>
        <dbReference type="ARBA" id="ARBA00047899"/>
    </source>
</evidence>
<dbReference type="EMBL" id="PDCK01000040">
    <property type="protein sequence ID" value="PRQ46573.1"/>
    <property type="molecule type" value="Genomic_DNA"/>
</dbReference>
<evidence type="ECO:0000256" key="4">
    <source>
        <dbReference type="ARBA" id="ARBA00022527"/>
    </source>
</evidence>
<comment type="subcellular location">
    <subcellularLocation>
        <location evidence="1">Cell membrane</location>
        <topology evidence="1">Single-pass type I membrane protein</topology>
    </subcellularLocation>
</comment>
<protein>
    <recommendedName>
        <fullName evidence="2">non-specific serine/threonine protein kinase</fullName>
        <ecNumber evidence="2">2.7.11.1</ecNumber>
    </recommendedName>
</protein>
<keyword evidence="4" id="KW-0723">Serine/threonine-protein kinase</keyword>
<dbReference type="InterPro" id="IPR001245">
    <property type="entry name" value="Ser-Thr/Tyr_kinase_cat_dom"/>
</dbReference>
<keyword evidence="3" id="KW-0472">Membrane</keyword>
<evidence type="ECO:0000259" key="14">
    <source>
        <dbReference type="PROSITE" id="PS50011"/>
    </source>
</evidence>
<evidence type="ECO:0000256" key="8">
    <source>
        <dbReference type="ARBA" id="ARBA00022777"/>
    </source>
</evidence>
<evidence type="ECO:0000313" key="17">
    <source>
        <dbReference type="Proteomes" id="UP000238479"/>
    </source>
</evidence>
<dbReference type="Gene3D" id="3.30.200.20">
    <property type="entry name" value="Phosphorylase Kinase, domain 1"/>
    <property type="match status" value="1"/>
</dbReference>
<dbReference type="PANTHER" id="PTHR27002">
    <property type="entry name" value="RECEPTOR-LIKE SERINE/THREONINE-PROTEIN KINASE SD1-8"/>
    <property type="match status" value="1"/>
</dbReference>
<dbReference type="Proteomes" id="UP000238479">
    <property type="component" value="Chromosome 2"/>
</dbReference>
<dbReference type="CDD" id="cd14066">
    <property type="entry name" value="STKc_IRAK"/>
    <property type="match status" value="1"/>
</dbReference>
<evidence type="ECO:0000256" key="5">
    <source>
        <dbReference type="ARBA" id="ARBA00022679"/>
    </source>
</evidence>
<keyword evidence="17" id="KW-1185">Reference proteome</keyword>
<comment type="catalytic activity">
    <reaction evidence="13">
        <text>L-seryl-[protein] + ATP = O-phospho-L-seryl-[protein] + ADP + H(+)</text>
        <dbReference type="Rhea" id="RHEA:17989"/>
        <dbReference type="Rhea" id="RHEA-COMP:9863"/>
        <dbReference type="Rhea" id="RHEA-COMP:11604"/>
        <dbReference type="ChEBI" id="CHEBI:15378"/>
        <dbReference type="ChEBI" id="CHEBI:29999"/>
        <dbReference type="ChEBI" id="CHEBI:30616"/>
        <dbReference type="ChEBI" id="CHEBI:83421"/>
        <dbReference type="ChEBI" id="CHEBI:456216"/>
        <dbReference type="EC" id="2.7.11.1"/>
    </reaction>
</comment>
<keyword evidence="11" id="KW-0325">Glycoprotein</keyword>
<dbReference type="InterPro" id="IPR011009">
    <property type="entry name" value="Kinase-like_dom_sf"/>
</dbReference>
<dbReference type="PROSITE" id="PS50011">
    <property type="entry name" value="PROTEIN_KINASE_DOM"/>
    <property type="match status" value="2"/>
</dbReference>
<evidence type="ECO:0000259" key="15">
    <source>
        <dbReference type="PROSITE" id="PS50927"/>
    </source>
</evidence>
<keyword evidence="3" id="KW-1003">Cell membrane</keyword>
<evidence type="ECO:0000256" key="13">
    <source>
        <dbReference type="ARBA" id="ARBA00048679"/>
    </source>
</evidence>
<dbReference type="GO" id="GO:0005886">
    <property type="term" value="C:plasma membrane"/>
    <property type="evidence" value="ECO:0007669"/>
    <property type="project" value="UniProtKB-SubCell"/>
</dbReference>
<keyword evidence="9" id="KW-0067">ATP-binding</keyword>
<dbReference type="CDD" id="cd00028">
    <property type="entry name" value="B_lectin"/>
    <property type="match status" value="1"/>
</dbReference>
<name>A0A2P6RJH7_ROSCH</name>
<keyword evidence="6" id="KW-0732">Signal</keyword>
<accession>A0A2P6RJH7</accession>
<evidence type="ECO:0000256" key="3">
    <source>
        <dbReference type="ARBA" id="ARBA00022475"/>
    </source>
</evidence>
<organism evidence="16 17">
    <name type="scientific">Rosa chinensis</name>
    <name type="common">China rose</name>
    <dbReference type="NCBI Taxonomy" id="74649"/>
    <lineage>
        <taxon>Eukaryota</taxon>
        <taxon>Viridiplantae</taxon>
        <taxon>Streptophyta</taxon>
        <taxon>Embryophyta</taxon>
        <taxon>Tracheophyta</taxon>
        <taxon>Spermatophyta</taxon>
        <taxon>Magnoliopsida</taxon>
        <taxon>eudicotyledons</taxon>
        <taxon>Gunneridae</taxon>
        <taxon>Pentapetalae</taxon>
        <taxon>rosids</taxon>
        <taxon>fabids</taxon>
        <taxon>Rosales</taxon>
        <taxon>Rosaceae</taxon>
        <taxon>Rosoideae</taxon>
        <taxon>Rosoideae incertae sedis</taxon>
        <taxon>Rosa</taxon>
    </lineage>
</organism>
<dbReference type="GO" id="GO:0004674">
    <property type="term" value="F:protein serine/threonine kinase activity"/>
    <property type="evidence" value="ECO:0007669"/>
    <property type="project" value="UniProtKB-KW"/>
</dbReference>
<feature type="domain" description="Bulb-type lectin" evidence="15">
    <location>
        <begin position="271"/>
        <end position="399"/>
    </location>
</feature>
<dbReference type="FunFam" id="1.10.510.10:FF:000060">
    <property type="entry name" value="G-type lectin S-receptor-like serine/threonine-protein kinase"/>
    <property type="match status" value="1"/>
</dbReference>
<dbReference type="AlphaFoldDB" id="A0A2P6RJH7"/>
<keyword evidence="7" id="KW-0547">Nucleotide-binding</keyword>
<dbReference type="InterPro" id="IPR003609">
    <property type="entry name" value="Pan_app"/>
</dbReference>
<dbReference type="PROSITE" id="PS00108">
    <property type="entry name" value="PROTEIN_KINASE_ST"/>
    <property type="match status" value="2"/>
</dbReference>
<evidence type="ECO:0000256" key="9">
    <source>
        <dbReference type="ARBA" id="ARBA00022840"/>
    </source>
</evidence>
<dbReference type="Pfam" id="PF08276">
    <property type="entry name" value="PAN_2"/>
    <property type="match status" value="1"/>
</dbReference>
<dbReference type="InterPro" id="IPR001480">
    <property type="entry name" value="Bulb-type_lectin_dom"/>
</dbReference>
<dbReference type="Gene3D" id="2.90.10.10">
    <property type="entry name" value="Bulb-type lectin domain"/>
    <property type="match status" value="1"/>
</dbReference>
<dbReference type="Pfam" id="PF07714">
    <property type="entry name" value="PK_Tyr_Ser-Thr"/>
    <property type="match status" value="2"/>
</dbReference>
<evidence type="ECO:0000256" key="1">
    <source>
        <dbReference type="ARBA" id="ARBA00004251"/>
    </source>
</evidence>
<reference evidence="16 17" key="1">
    <citation type="journal article" date="2018" name="Nat. Genet.">
        <title>The Rosa genome provides new insights in the design of modern roses.</title>
        <authorList>
            <person name="Bendahmane M."/>
        </authorList>
    </citation>
    <scope>NUCLEOTIDE SEQUENCE [LARGE SCALE GENOMIC DNA]</scope>
    <source>
        <strain evidence="17">cv. Old Blush</strain>
    </source>
</reference>
<evidence type="ECO:0000256" key="6">
    <source>
        <dbReference type="ARBA" id="ARBA00022729"/>
    </source>
</evidence>
<evidence type="ECO:0000256" key="10">
    <source>
        <dbReference type="ARBA" id="ARBA00023157"/>
    </source>
</evidence>
<evidence type="ECO:0000313" key="16">
    <source>
        <dbReference type="EMBL" id="PRQ46573.1"/>
    </source>
</evidence>
<comment type="caution">
    <text evidence="16">The sequence shown here is derived from an EMBL/GenBank/DDBJ whole genome shotgun (WGS) entry which is preliminary data.</text>
</comment>
<keyword evidence="10" id="KW-1015">Disulfide bond</keyword>
<evidence type="ECO:0000256" key="11">
    <source>
        <dbReference type="ARBA" id="ARBA00023180"/>
    </source>
</evidence>
<evidence type="ECO:0000256" key="7">
    <source>
        <dbReference type="ARBA" id="ARBA00022741"/>
    </source>
</evidence>
<dbReference type="InterPro" id="IPR036426">
    <property type="entry name" value="Bulb-type_lectin_dom_sf"/>
</dbReference>
<evidence type="ECO:0000256" key="2">
    <source>
        <dbReference type="ARBA" id="ARBA00012513"/>
    </source>
</evidence>
<proteinExistence type="predicted"/>
<dbReference type="InterPro" id="IPR008271">
    <property type="entry name" value="Ser/Thr_kinase_AS"/>
</dbReference>
<feature type="domain" description="Protein kinase" evidence="14">
    <location>
        <begin position="1"/>
        <end position="293"/>
    </location>
</feature>
<dbReference type="EC" id="2.7.11.1" evidence="2"/>
<dbReference type="SMART" id="SM00108">
    <property type="entry name" value="B_lectin"/>
    <property type="match status" value="1"/>
</dbReference>
<comment type="catalytic activity">
    <reaction evidence="12">
        <text>L-threonyl-[protein] + ATP = O-phospho-L-threonyl-[protein] + ADP + H(+)</text>
        <dbReference type="Rhea" id="RHEA:46608"/>
        <dbReference type="Rhea" id="RHEA-COMP:11060"/>
        <dbReference type="Rhea" id="RHEA-COMP:11605"/>
        <dbReference type="ChEBI" id="CHEBI:15378"/>
        <dbReference type="ChEBI" id="CHEBI:30013"/>
        <dbReference type="ChEBI" id="CHEBI:30616"/>
        <dbReference type="ChEBI" id="CHEBI:61977"/>
        <dbReference type="ChEBI" id="CHEBI:456216"/>
        <dbReference type="EC" id="2.7.11.1"/>
    </reaction>
</comment>
<sequence>MGQNFKMLSFSEVTAATDDFSVAGKLGDGGFGPVCKGLEEFMNENTLIAELQHSNLVQLLGCCIQGEEKILIYEFMTNRSLDAFYLNHLDWQRRVSIIAGIAQGLLYLHKYSRVRVIHRDLKASNILLAENMNPKISDFGMARLFGPDESGAKTNRVVGNNTMHSNVFPLVENKRYHYDKLYAVLLIYIMFSKCDIMISYSGYMSPKYALRGIFLRSPMFTALEFYCWKLYSSCNHFCETMAKLRSLLLLFFSCFGMQSLFSSYAETLISTMKQGQQLSDLSSDHLVSDNGFYKLGFFSPGSTSNLGATSNRFLGIWYSKLPNHPDAIWVGNPEFPINDSSAVFKLDSDGKLKIVYDGGLIYVSDVNQTVSGNVTLSLLGTGNLVLREVDSKGAAGNVLWESFSNASNTLLPGMKLGRNLRTGENWTISSWFSDQSPVPGAFKLGVDPSGTDQLIVWWREEVYWSSGVWEDGNFQDAPELTKRDDLFWFTFVSDSEQKYFSYYLKNNLTLDVPENNTTISRWELNSWGQILQSILSVNGSIWETTTISPCTFNPKYPDAVCIEEKTSQCRNGSEIFVPTNGYLNGTELTYSNKSTNLVLSDCHATCWSDCTCIGYETIYTNGSGCLFLREGAKFVQNNYYGVTYLLTIPTKGVLVGVALLLASYLCYCYTRRRKLRLMQQTDTAKVETSQEHRLLELRSQTTEIEEIYKLKIGRRRGQEFKMFRFSEIVAATDDFSFARKLGEGGFGPVYKGVLPDGQQVAVKRLARQSGQGLEEFMNEITLIAELQHSNLVQLLGCCIQGEENILIYEFMINTSLDVFLFDSVRGKLLDWQRRVNIIEGIAQGLLYLHKYSRVRVIHRDLKPSNILLDENMNPKISDFGMARIFTQNESRANTNRVVGTYGYMSPEYAMNGIFSEKSDVYSFGVLLLEIVSGKKNTMFVSSTALSIIEFAWNLWKEGDTQELADTSLVSCPKDKVSKFIHVGLLCVQEYAIERPTMSEVISMLTSDITFLPDPKQPAYGASRSDVGSSLPDGRSDIDSINGVSITVMDAR</sequence>
<dbReference type="SMART" id="SM00220">
    <property type="entry name" value="S_TKc"/>
    <property type="match status" value="1"/>
</dbReference>
<gene>
    <name evidence="16" type="ORF">RchiOBHm_Chr2g0090491</name>
</gene>
<dbReference type="Gramene" id="PRQ46573">
    <property type="protein sequence ID" value="PRQ46573"/>
    <property type="gene ID" value="RchiOBHm_Chr2g0090491"/>
</dbReference>
<dbReference type="Gene3D" id="1.10.510.10">
    <property type="entry name" value="Transferase(Phosphotransferase) domain 1"/>
    <property type="match status" value="2"/>
</dbReference>